<dbReference type="RefSeq" id="WP_066920642.1">
    <property type="nucleotide sequence ID" value="NZ_BPQO01000017.1"/>
</dbReference>
<keyword evidence="3" id="KW-0804">Transcription</keyword>
<evidence type="ECO:0000256" key="3">
    <source>
        <dbReference type="ARBA" id="ARBA00023163"/>
    </source>
</evidence>
<evidence type="ECO:0000256" key="2">
    <source>
        <dbReference type="ARBA" id="ARBA00023125"/>
    </source>
</evidence>
<dbReference type="PANTHER" id="PTHR46796">
    <property type="entry name" value="HTH-TYPE TRANSCRIPTIONAL ACTIVATOR RHAS-RELATED"/>
    <property type="match status" value="1"/>
</dbReference>
<feature type="domain" description="HTH araC/xylS-type" evidence="4">
    <location>
        <begin position="223"/>
        <end position="324"/>
    </location>
</feature>
<name>A0AAV4ZQW5_9HYPH</name>
<organism evidence="5 6">
    <name type="scientific">Methylobacterium hispanicum</name>
    <dbReference type="NCBI Taxonomy" id="270350"/>
    <lineage>
        <taxon>Bacteria</taxon>
        <taxon>Pseudomonadati</taxon>
        <taxon>Pseudomonadota</taxon>
        <taxon>Alphaproteobacteria</taxon>
        <taxon>Hyphomicrobiales</taxon>
        <taxon>Methylobacteriaceae</taxon>
        <taxon>Methylobacterium</taxon>
    </lineage>
</organism>
<dbReference type="InterPro" id="IPR009057">
    <property type="entry name" value="Homeodomain-like_sf"/>
</dbReference>
<gene>
    <name evidence="5" type="ORF">BHAOGJBA_3811</name>
</gene>
<dbReference type="InterPro" id="IPR050204">
    <property type="entry name" value="AraC_XylS_family_regulators"/>
</dbReference>
<dbReference type="AlphaFoldDB" id="A0AAV4ZQW5"/>
<keyword evidence="6" id="KW-1185">Reference proteome</keyword>
<proteinExistence type="predicted"/>
<keyword evidence="1" id="KW-0805">Transcription regulation</keyword>
<sequence length="345" mass="38255">MSNKDVEGPQGEGPRILCHRFEPPADRADLGRAWREHLAPVFAVAFRPETDLTVPIAMRSYHLGDLLIGDVVAPAHILERTPEMIQQQGLDHILLQFYRRGQSTVESEDRANPVLETQCVVFDLAQPVRIVAAAVDATNVVIPRALLEDQGCRPEGLHGQAFDHDGDPYARLVHAFIADVVACGDLLHQHEAATAARAIVQLCGTYLRGRAGTAAPQNLDASIKARRLIERELHDFALSPATIAARLGMSRSTLYRLFGETGGVLAYIRDRRLMRAMRMLVRGDAARPLRISQLAYAVGFSDEKTFRRAFRQRFGFIPSEAVAYPFGVGERQAGISVLRSWFDNL</sequence>
<evidence type="ECO:0000313" key="6">
    <source>
        <dbReference type="Proteomes" id="UP001055247"/>
    </source>
</evidence>
<keyword evidence="2" id="KW-0238">DNA-binding</keyword>
<comment type="caution">
    <text evidence="5">The sequence shown here is derived from an EMBL/GenBank/DDBJ whole genome shotgun (WGS) entry which is preliminary data.</text>
</comment>
<accession>A0AAV4ZQW5</accession>
<dbReference type="Pfam" id="PF12833">
    <property type="entry name" value="HTH_18"/>
    <property type="match status" value="1"/>
</dbReference>
<dbReference type="Proteomes" id="UP001055247">
    <property type="component" value="Unassembled WGS sequence"/>
</dbReference>
<evidence type="ECO:0000313" key="5">
    <source>
        <dbReference type="EMBL" id="GJD90273.1"/>
    </source>
</evidence>
<reference evidence="5" key="2">
    <citation type="submission" date="2021-08" db="EMBL/GenBank/DDBJ databases">
        <authorList>
            <person name="Tani A."/>
            <person name="Ola A."/>
            <person name="Ogura Y."/>
            <person name="Katsura K."/>
            <person name="Hayashi T."/>
        </authorList>
    </citation>
    <scope>NUCLEOTIDE SEQUENCE</scope>
    <source>
        <strain evidence="5">DSM 16372</strain>
    </source>
</reference>
<evidence type="ECO:0000256" key="1">
    <source>
        <dbReference type="ARBA" id="ARBA00023015"/>
    </source>
</evidence>
<reference evidence="5" key="1">
    <citation type="journal article" date="2016" name="Front. Microbiol.">
        <title>Genome Sequence of the Piezophilic, Mesophilic Sulfate-Reducing Bacterium Desulfovibrio indicus J2T.</title>
        <authorList>
            <person name="Cao J."/>
            <person name="Maignien L."/>
            <person name="Shao Z."/>
            <person name="Alain K."/>
            <person name="Jebbar M."/>
        </authorList>
    </citation>
    <scope>NUCLEOTIDE SEQUENCE</scope>
    <source>
        <strain evidence="5">DSM 16372</strain>
    </source>
</reference>
<dbReference type="SUPFAM" id="SSF46689">
    <property type="entry name" value="Homeodomain-like"/>
    <property type="match status" value="1"/>
</dbReference>
<dbReference type="InterPro" id="IPR018060">
    <property type="entry name" value="HTH_AraC"/>
</dbReference>
<dbReference type="Gene3D" id="1.10.10.60">
    <property type="entry name" value="Homeodomain-like"/>
    <property type="match status" value="1"/>
</dbReference>
<dbReference type="PROSITE" id="PS01124">
    <property type="entry name" value="HTH_ARAC_FAMILY_2"/>
    <property type="match status" value="1"/>
</dbReference>
<evidence type="ECO:0000259" key="4">
    <source>
        <dbReference type="PROSITE" id="PS01124"/>
    </source>
</evidence>
<dbReference type="GO" id="GO:0003700">
    <property type="term" value="F:DNA-binding transcription factor activity"/>
    <property type="evidence" value="ECO:0007669"/>
    <property type="project" value="InterPro"/>
</dbReference>
<protein>
    <recommendedName>
        <fullName evidence="4">HTH araC/xylS-type domain-containing protein</fullName>
    </recommendedName>
</protein>
<dbReference type="PANTHER" id="PTHR46796:SF6">
    <property type="entry name" value="ARAC SUBFAMILY"/>
    <property type="match status" value="1"/>
</dbReference>
<dbReference type="EMBL" id="BPQO01000017">
    <property type="protein sequence ID" value="GJD90273.1"/>
    <property type="molecule type" value="Genomic_DNA"/>
</dbReference>
<dbReference type="GO" id="GO:0043565">
    <property type="term" value="F:sequence-specific DNA binding"/>
    <property type="evidence" value="ECO:0007669"/>
    <property type="project" value="InterPro"/>
</dbReference>
<dbReference type="SMART" id="SM00342">
    <property type="entry name" value="HTH_ARAC"/>
    <property type="match status" value="1"/>
</dbReference>